<dbReference type="RefSeq" id="WP_145218064.1">
    <property type="nucleotide sequence ID" value="NZ_CP036269.1"/>
</dbReference>
<evidence type="ECO:0000313" key="1">
    <source>
        <dbReference type="EMBL" id="QDT43407.1"/>
    </source>
</evidence>
<accession>A0A517RHQ6</accession>
<organism evidence="1 2">
    <name type="scientific">Gimesia alba</name>
    <dbReference type="NCBI Taxonomy" id="2527973"/>
    <lineage>
        <taxon>Bacteria</taxon>
        <taxon>Pseudomonadati</taxon>
        <taxon>Planctomycetota</taxon>
        <taxon>Planctomycetia</taxon>
        <taxon>Planctomycetales</taxon>
        <taxon>Planctomycetaceae</taxon>
        <taxon>Gimesia</taxon>
    </lineage>
</organism>
<reference evidence="1 2" key="1">
    <citation type="submission" date="2019-02" db="EMBL/GenBank/DDBJ databases">
        <title>Deep-cultivation of Planctomycetes and their phenomic and genomic characterization uncovers novel biology.</title>
        <authorList>
            <person name="Wiegand S."/>
            <person name="Jogler M."/>
            <person name="Boedeker C."/>
            <person name="Pinto D."/>
            <person name="Vollmers J."/>
            <person name="Rivas-Marin E."/>
            <person name="Kohn T."/>
            <person name="Peeters S.H."/>
            <person name="Heuer A."/>
            <person name="Rast P."/>
            <person name="Oberbeckmann S."/>
            <person name="Bunk B."/>
            <person name="Jeske O."/>
            <person name="Meyerdierks A."/>
            <person name="Storesund J.E."/>
            <person name="Kallscheuer N."/>
            <person name="Luecker S."/>
            <person name="Lage O.M."/>
            <person name="Pohl T."/>
            <person name="Merkel B.J."/>
            <person name="Hornburger P."/>
            <person name="Mueller R.-W."/>
            <person name="Bruemmer F."/>
            <person name="Labrenz M."/>
            <person name="Spormann A.M."/>
            <person name="Op den Camp H."/>
            <person name="Overmann J."/>
            <person name="Amann R."/>
            <person name="Jetten M.S.M."/>
            <person name="Mascher T."/>
            <person name="Medema M.H."/>
            <person name="Devos D.P."/>
            <person name="Kaster A.-K."/>
            <person name="Ovreas L."/>
            <person name="Rohde M."/>
            <person name="Galperin M.Y."/>
            <person name="Jogler C."/>
        </authorList>
    </citation>
    <scope>NUCLEOTIDE SEQUENCE [LARGE SCALE GENOMIC DNA]</scope>
    <source>
        <strain evidence="1 2">Pan241w</strain>
    </source>
</reference>
<dbReference type="KEGG" id="gaz:Pan241w_35070"/>
<dbReference type="AlphaFoldDB" id="A0A517RHQ6"/>
<dbReference type="EMBL" id="CP036269">
    <property type="protein sequence ID" value="QDT43407.1"/>
    <property type="molecule type" value="Genomic_DNA"/>
</dbReference>
<dbReference type="Proteomes" id="UP000317171">
    <property type="component" value="Chromosome"/>
</dbReference>
<gene>
    <name evidence="1" type="ORF">Pan241w_35070</name>
</gene>
<sequence length="400" mass="43948">MSHFCRYHFVLSIILFLLISWGNISQSAEPNADGTVTVPLIGFRQLNPDLIINADDQDHKTGNTKVSGIPLEAFLSGVKTSADVRKALRDAGVNEDTAGTEDWFLAAQQAASTSAWNTASKGSPEKMQVDVFSPITGENNKLDGSIFVGLAGSELFKMPKNQKLPIATMEYKGTSFDILRSDAQTTQLLRDSYLKIPSGPKGDSSKWTSEEVHNWAKGVALVAGGLSSRPATYRAIILNEGAISFGQPQIYTPAQRVIDVPKPAGKPSKLFSIDFSFTIRDLELKKIKHLTFCAEITPSTVVSLQLKPDLRNPGDQYQKLKPKIIPGGLGENQLIWTMSDHALEHGFYNFTCVMLVPEALKSINVSQSIVGRTQKTFWVREETIATPEIVVERIELKSKP</sequence>
<proteinExistence type="predicted"/>
<keyword evidence="2" id="KW-1185">Reference proteome</keyword>
<protein>
    <submittedName>
        <fullName evidence="1">Uncharacterized protein</fullName>
    </submittedName>
</protein>
<name>A0A517RHQ6_9PLAN</name>
<evidence type="ECO:0000313" key="2">
    <source>
        <dbReference type="Proteomes" id="UP000317171"/>
    </source>
</evidence>